<proteinExistence type="inferred from homology"/>
<accession>A0A2A5X084</accession>
<name>A0A2A5X084_9GAMM</name>
<evidence type="ECO:0000313" key="13">
    <source>
        <dbReference type="Proteomes" id="UP000219327"/>
    </source>
</evidence>
<evidence type="ECO:0000313" key="12">
    <source>
        <dbReference type="EMBL" id="PDH42200.1"/>
    </source>
</evidence>
<comment type="similarity">
    <text evidence="2">Belongs to the ZapA family. Type 1 subfamily.</text>
</comment>
<keyword evidence="8" id="KW-0131">Cell cycle</keyword>
<evidence type="ECO:0000256" key="10">
    <source>
        <dbReference type="ARBA" id="ARBA00026068"/>
    </source>
</evidence>
<comment type="function">
    <text evidence="9">Activator of cell division through the inhibition of FtsZ GTPase activity, therefore promoting FtsZ assembly into bundles of protofilaments necessary for the formation of the division Z ring. It is recruited early at mid-cell but it is not essential for cell division.</text>
</comment>
<evidence type="ECO:0000256" key="7">
    <source>
        <dbReference type="ARBA" id="ARBA00023210"/>
    </source>
</evidence>
<protein>
    <recommendedName>
        <fullName evidence="3">Cell division protein ZapA</fullName>
    </recommendedName>
    <alternativeName>
        <fullName evidence="11">Z ring-associated protein ZapA</fullName>
    </alternativeName>
</protein>
<evidence type="ECO:0000256" key="11">
    <source>
        <dbReference type="ARBA" id="ARBA00033158"/>
    </source>
</evidence>
<dbReference type="SUPFAM" id="SSF102829">
    <property type="entry name" value="Cell division protein ZapA-like"/>
    <property type="match status" value="1"/>
</dbReference>
<dbReference type="Gene3D" id="1.20.5.50">
    <property type="match status" value="1"/>
</dbReference>
<dbReference type="GO" id="GO:0032153">
    <property type="term" value="C:cell division site"/>
    <property type="evidence" value="ECO:0007669"/>
    <property type="project" value="TreeGrafter"/>
</dbReference>
<evidence type="ECO:0000256" key="2">
    <source>
        <dbReference type="ARBA" id="ARBA00010074"/>
    </source>
</evidence>
<dbReference type="InterPro" id="IPR042233">
    <property type="entry name" value="Cell_div_ZapA_N"/>
</dbReference>
<keyword evidence="4" id="KW-0963">Cytoplasm</keyword>
<organism evidence="12 13">
    <name type="scientific">OM182 bacterium MED-G24</name>
    <dbReference type="NCBI Taxonomy" id="1986255"/>
    <lineage>
        <taxon>Bacteria</taxon>
        <taxon>Pseudomonadati</taxon>
        <taxon>Pseudomonadota</taxon>
        <taxon>Gammaproteobacteria</taxon>
        <taxon>OMG group</taxon>
        <taxon>OM182 clade</taxon>
    </lineage>
</organism>
<dbReference type="GO" id="GO:0000921">
    <property type="term" value="P:septin ring assembly"/>
    <property type="evidence" value="ECO:0007669"/>
    <property type="project" value="TreeGrafter"/>
</dbReference>
<reference evidence="12 13" key="1">
    <citation type="submission" date="2017-08" db="EMBL/GenBank/DDBJ databases">
        <title>Fine stratification of microbial communities through a metagenomic profile of the photic zone.</title>
        <authorList>
            <person name="Haro-Moreno J.M."/>
            <person name="Lopez-Perez M."/>
            <person name="De La Torre J."/>
            <person name="Picazo A."/>
            <person name="Camacho A."/>
            <person name="Rodriguez-Valera F."/>
        </authorList>
    </citation>
    <scope>NUCLEOTIDE SEQUENCE [LARGE SCALE GENOMIC DNA]</scope>
    <source>
        <strain evidence="12">MED-G24</strain>
    </source>
</reference>
<dbReference type="GO" id="GO:0030428">
    <property type="term" value="C:cell septum"/>
    <property type="evidence" value="ECO:0007669"/>
    <property type="project" value="TreeGrafter"/>
</dbReference>
<comment type="caution">
    <text evidence="12">The sequence shown here is derived from an EMBL/GenBank/DDBJ whole genome shotgun (WGS) entry which is preliminary data.</text>
</comment>
<evidence type="ECO:0000256" key="6">
    <source>
        <dbReference type="ARBA" id="ARBA00023054"/>
    </source>
</evidence>
<comment type="subunit">
    <text evidence="10">Homodimer. Interacts with FtsZ.</text>
</comment>
<dbReference type="PANTHER" id="PTHR34981">
    <property type="entry name" value="CELL DIVISION PROTEIN ZAPA"/>
    <property type="match status" value="1"/>
</dbReference>
<dbReference type="Pfam" id="PF05164">
    <property type="entry name" value="ZapA"/>
    <property type="match status" value="1"/>
</dbReference>
<dbReference type="PANTHER" id="PTHR34981:SF1">
    <property type="entry name" value="CELL DIVISION PROTEIN ZAPA"/>
    <property type="match status" value="1"/>
</dbReference>
<evidence type="ECO:0000256" key="1">
    <source>
        <dbReference type="ARBA" id="ARBA00004496"/>
    </source>
</evidence>
<dbReference type="GO" id="GO:0005829">
    <property type="term" value="C:cytosol"/>
    <property type="evidence" value="ECO:0007669"/>
    <property type="project" value="TreeGrafter"/>
</dbReference>
<dbReference type="AlphaFoldDB" id="A0A2A5X084"/>
<dbReference type="Proteomes" id="UP000219327">
    <property type="component" value="Unassembled WGS sequence"/>
</dbReference>
<evidence type="ECO:0000256" key="8">
    <source>
        <dbReference type="ARBA" id="ARBA00023306"/>
    </source>
</evidence>
<evidence type="ECO:0000256" key="3">
    <source>
        <dbReference type="ARBA" id="ARBA00015195"/>
    </source>
</evidence>
<gene>
    <name evidence="12" type="ORF">CNE99_00355</name>
</gene>
<evidence type="ECO:0000256" key="9">
    <source>
        <dbReference type="ARBA" id="ARBA00024910"/>
    </source>
</evidence>
<dbReference type="InterPro" id="IPR007838">
    <property type="entry name" value="Cell_div_ZapA-like"/>
</dbReference>
<dbReference type="EMBL" id="NTKD01000001">
    <property type="protein sequence ID" value="PDH42200.1"/>
    <property type="molecule type" value="Genomic_DNA"/>
</dbReference>
<keyword evidence="6" id="KW-0175">Coiled coil</keyword>
<sequence length="98" mass="10842">MADSETVTVSILDKKYEVNCGPDEVAALHESARLLDEKMREIKSSSSVLGLDRIAVMAALNIANDLLTRGQQINSTEQDFQQLDTKLSRALKRAQSYS</sequence>
<dbReference type="GO" id="GO:0043093">
    <property type="term" value="P:FtsZ-dependent cytokinesis"/>
    <property type="evidence" value="ECO:0007669"/>
    <property type="project" value="TreeGrafter"/>
</dbReference>
<comment type="subcellular location">
    <subcellularLocation>
        <location evidence="1">Cytoplasm</location>
    </subcellularLocation>
</comment>
<dbReference type="GO" id="GO:0000917">
    <property type="term" value="P:division septum assembly"/>
    <property type="evidence" value="ECO:0007669"/>
    <property type="project" value="UniProtKB-KW"/>
</dbReference>
<keyword evidence="5 12" id="KW-0132">Cell division</keyword>
<dbReference type="InterPro" id="IPR036192">
    <property type="entry name" value="Cell_div_ZapA-like_sf"/>
</dbReference>
<dbReference type="Gene3D" id="3.30.160.880">
    <property type="entry name" value="Cell division protein ZapA protomer, N-terminal domain"/>
    <property type="match status" value="1"/>
</dbReference>
<evidence type="ECO:0000256" key="5">
    <source>
        <dbReference type="ARBA" id="ARBA00022618"/>
    </source>
</evidence>
<keyword evidence="7" id="KW-0717">Septation</keyword>
<evidence type="ECO:0000256" key="4">
    <source>
        <dbReference type="ARBA" id="ARBA00022490"/>
    </source>
</evidence>